<gene>
    <name evidence="1" type="ORF">D934_01120</name>
</gene>
<dbReference type="EMBL" id="CP006696">
    <property type="protein sequence ID" value="AIC10961.1"/>
    <property type="molecule type" value="Genomic_DNA"/>
</dbReference>
<evidence type="ECO:0000313" key="1">
    <source>
        <dbReference type="EMBL" id="AIC10961.1"/>
    </source>
</evidence>
<sequence>MFSKMRDQIGVKFILPDSVGMSISMFQILDKPYFFLIRQWFLVFDDLYVAFLCYEHRGV</sequence>
<organism evidence="1 2">
    <name type="scientific">Xylella fastidiosa subsp. sandyi Ann-1</name>
    <dbReference type="NCBI Taxonomy" id="155920"/>
    <lineage>
        <taxon>Bacteria</taxon>
        <taxon>Pseudomonadati</taxon>
        <taxon>Pseudomonadota</taxon>
        <taxon>Gammaproteobacteria</taxon>
        <taxon>Lysobacterales</taxon>
        <taxon>Lysobacteraceae</taxon>
        <taxon>Xylella</taxon>
    </lineage>
</organism>
<reference evidence="1 2" key="1">
    <citation type="submission" date="2013-08" db="EMBL/GenBank/DDBJ databases">
        <authorList>
            <person name="Stouthamer R."/>
            <person name="Nunney L."/>
        </authorList>
    </citation>
    <scope>NUCLEOTIDE SEQUENCE [LARGE SCALE GENOMIC DNA]</scope>
    <source>
        <strain evidence="2">ann-1</strain>
    </source>
</reference>
<proteinExistence type="predicted"/>
<dbReference type="KEGG" id="xfs:D934_01120"/>
<dbReference type="Proteomes" id="UP000027215">
    <property type="component" value="Chromosome"/>
</dbReference>
<evidence type="ECO:0000313" key="2">
    <source>
        <dbReference type="Proteomes" id="UP000027215"/>
    </source>
</evidence>
<dbReference type="HOGENOM" id="CLU_2959916_0_0_6"/>
<name>A0A060HC81_XYLFS</name>
<dbReference type="AlphaFoldDB" id="A0A060HC81"/>
<protein>
    <submittedName>
        <fullName evidence="1">Uncharacterized protein</fullName>
    </submittedName>
</protein>
<dbReference type="PATRIC" id="fig|155920.8.peg.269"/>
<accession>A0A060HC81</accession>